<accession>A0A7S2K242</accession>
<dbReference type="EMBL" id="HBGY01006021">
    <property type="protein sequence ID" value="CAD9562823.1"/>
    <property type="molecule type" value="Transcribed_RNA"/>
</dbReference>
<sequence length="99" mass="11233">MTIAADDIPIIFNCIHSREAVKSPTHTNPHYGAIRSNLQQIFFLTETIGTRTLRFGPLSLEPTRTNHRVYFNSSAQHLRMGASQSKQTELTVRIQYCVS</sequence>
<organism evidence="1">
    <name type="scientific">Leptocylindrus danicus</name>
    <dbReference type="NCBI Taxonomy" id="163516"/>
    <lineage>
        <taxon>Eukaryota</taxon>
        <taxon>Sar</taxon>
        <taxon>Stramenopiles</taxon>
        <taxon>Ochrophyta</taxon>
        <taxon>Bacillariophyta</taxon>
        <taxon>Coscinodiscophyceae</taxon>
        <taxon>Chaetocerotophycidae</taxon>
        <taxon>Leptocylindrales</taxon>
        <taxon>Leptocylindraceae</taxon>
        <taxon>Leptocylindrus</taxon>
    </lineage>
</organism>
<reference evidence="1" key="1">
    <citation type="submission" date="2021-01" db="EMBL/GenBank/DDBJ databases">
        <authorList>
            <person name="Corre E."/>
            <person name="Pelletier E."/>
            <person name="Niang G."/>
            <person name="Scheremetjew M."/>
            <person name="Finn R."/>
            <person name="Kale V."/>
            <person name="Holt S."/>
            <person name="Cochrane G."/>
            <person name="Meng A."/>
            <person name="Brown T."/>
            <person name="Cohen L."/>
        </authorList>
    </citation>
    <scope>NUCLEOTIDE SEQUENCE</scope>
    <source>
        <strain evidence="1">B650</strain>
    </source>
</reference>
<name>A0A7S2K242_9STRA</name>
<gene>
    <name evidence="1" type="ORF">LDAN0321_LOCUS3705</name>
</gene>
<proteinExistence type="predicted"/>
<protein>
    <submittedName>
        <fullName evidence="1">Uncharacterized protein</fullName>
    </submittedName>
</protein>
<evidence type="ECO:0000313" key="1">
    <source>
        <dbReference type="EMBL" id="CAD9562823.1"/>
    </source>
</evidence>
<dbReference type="AlphaFoldDB" id="A0A7S2K242"/>